<evidence type="ECO:0000313" key="2">
    <source>
        <dbReference type="Proteomes" id="UP000749040"/>
    </source>
</evidence>
<comment type="caution">
    <text evidence="1">The sequence shown here is derived from an EMBL/GenBank/DDBJ whole genome shotgun (WGS) entry which is preliminary data.</text>
</comment>
<dbReference type="EMBL" id="JADKYB010000013">
    <property type="protein sequence ID" value="MBM9507594.1"/>
    <property type="molecule type" value="Genomic_DNA"/>
</dbReference>
<dbReference type="Proteomes" id="UP000749040">
    <property type="component" value="Unassembled WGS sequence"/>
</dbReference>
<sequence length="434" mass="47307">MSKSWESLGTWQQRVPRGPLTGEELARLQLPPTLRRIDDESALQRPVFDPALKHHANAFRASDPDFADPAARTAWLTARRTAMDLVLASVAASPWRDHLVLRGSVLLAQWFGDAAREPGDLDFVVVPAQWRLEEDRTAAMLDGIARGAERAASASTASSAPDQAVRFDARDAVSEDIWTYERAQGRRLVLPWTCGSTDGVVQLDFVFGEPLPVPPREETVGGSRLLGATPELSLAWKLLWLATDMHPQGKDLYDAVLLAEHCRVDYGLLGSVFIAADPYYAARPVTPEVTAEMSPDWEWRHFAAEYPHLAGDPAELLDRLRSALAPTFRAALEAPRGPHRWWSAQWLDACRAVHAAGGLDGLLTDLAAQRAPAAVAAAVVREFLGPDTCDPARAVGLVHEHPAWSSSADLYARRLPPGSAEKLIEAVAAMDIGA</sequence>
<dbReference type="Pfam" id="PF08843">
    <property type="entry name" value="AbiEii"/>
    <property type="match status" value="1"/>
</dbReference>
<protein>
    <submittedName>
        <fullName evidence="1">Nucleotidyl transferase AbiEii/AbiGii toxin family protein</fullName>
    </submittedName>
</protein>
<keyword evidence="2" id="KW-1185">Reference proteome</keyword>
<proteinExistence type="predicted"/>
<reference evidence="1 2" key="1">
    <citation type="submission" date="2021-01" db="EMBL/GenBank/DDBJ databases">
        <title>Streptomyces acididurans sp. nov., isolated from a peat swamp forest soil.</title>
        <authorList>
            <person name="Chantavorakit T."/>
            <person name="Duangmal K."/>
        </authorList>
    </citation>
    <scope>NUCLEOTIDE SEQUENCE [LARGE SCALE GENOMIC DNA]</scope>
    <source>
        <strain evidence="1 2">KK5PA1</strain>
    </source>
</reference>
<dbReference type="InterPro" id="IPR014942">
    <property type="entry name" value="AbiEii"/>
</dbReference>
<accession>A0ABS2TW74</accession>
<gene>
    <name evidence="1" type="ORF">ITX44_24235</name>
</gene>
<keyword evidence="1" id="KW-0808">Transferase</keyword>
<name>A0ABS2TW74_9ACTN</name>
<organism evidence="1 2">
    <name type="scientific">Actinacidiphila acididurans</name>
    <dbReference type="NCBI Taxonomy" id="2784346"/>
    <lineage>
        <taxon>Bacteria</taxon>
        <taxon>Bacillati</taxon>
        <taxon>Actinomycetota</taxon>
        <taxon>Actinomycetes</taxon>
        <taxon>Kitasatosporales</taxon>
        <taxon>Streptomycetaceae</taxon>
        <taxon>Actinacidiphila</taxon>
    </lineage>
</organism>
<dbReference type="RefSeq" id="WP_205359448.1">
    <property type="nucleotide sequence ID" value="NZ_JADKYB010000013.1"/>
</dbReference>
<evidence type="ECO:0000313" key="1">
    <source>
        <dbReference type="EMBL" id="MBM9507594.1"/>
    </source>
</evidence>
<dbReference type="GO" id="GO:0016740">
    <property type="term" value="F:transferase activity"/>
    <property type="evidence" value="ECO:0007669"/>
    <property type="project" value="UniProtKB-KW"/>
</dbReference>